<keyword evidence="3" id="KW-0328">Glycosyltransferase</keyword>
<evidence type="ECO:0000313" key="7">
    <source>
        <dbReference type="EMBL" id="SDE68527.1"/>
    </source>
</evidence>
<dbReference type="InterPro" id="IPR029044">
    <property type="entry name" value="Nucleotide-diphossugar_trans"/>
</dbReference>
<dbReference type="PANTHER" id="PTHR43646">
    <property type="entry name" value="GLYCOSYLTRANSFERASE"/>
    <property type="match status" value="1"/>
</dbReference>
<gene>
    <name evidence="7" type="ORF">SAMN05444167_0141</name>
</gene>
<dbReference type="GO" id="GO:0005886">
    <property type="term" value="C:plasma membrane"/>
    <property type="evidence" value="ECO:0007669"/>
    <property type="project" value="UniProtKB-SubCell"/>
</dbReference>
<evidence type="ECO:0000259" key="6">
    <source>
        <dbReference type="Pfam" id="PF00535"/>
    </source>
</evidence>
<feature type="domain" description="Glycosyltransferase 2-like" evidence="6">
    <location>
        <begin position="3"/>
        <end position="133"/>
    </location>
</feature>
<reference evidence="7 8" key="1">
    <citation type="submission" date="2016-10" db="EMBL/GenBank/DDBJ databases">
        <authorList>
            <person name="de Groot N.N."/>
        </authorList>
    </citation>
    <scope>NUCLEOTIDE SEQUENCE [LARGE SCALE GENOMIC DNA]</scope>
    <source>
        <strain evidence="7 8">GAS232</strain>
    </source>
</reference>
<dbReference type="SUPFAM" id="SSF53448">
    <property type="entry name" value="Nucleotide-diphospho-sugar transferases"/>
    <property type="match status" value="1"/>
</dbReference>
<protein>
    <submittedName>
        <fullName evidence="7">Glycosyltransferase involved in cell wall bisynthesis</fullName>
    </submittedName>
</protein>
<keyword evidence="8" id="KW-1185">Reference proteome</keyword>
<organism evidence="7 8">
    <name type="scientific">Terriglobus roseus</name>
    <dbReference type="NCBI Taxonomy" id="392734"/>
    <lineage>
        <taxon>Bacteria</taxon>
        <taxon>Pseudomonadati</taxon>
        <taxon>Acidobacteriota</taxon>
        <taxon>Terriglobia</taxon>
        <taxon>Terriglobales</taxon>
        <taxon>Acidobacteriaceae</taxon>
        <taxon>Terriglobus</taxon>
    </lineage>
</organism>
<dbReference type="PANTHER" id="PTHR43646:SF2">
    <property type="entry name" value="GLYCOSYLTRANSFERASE 2-LIKE DOMAIN-CONTAINING PROTEIN"/>
    <property type="match status" value="1"/>
</dbReference>
<proteinExistence type="predicted"/>
<evidence type="ECO:0000256" key="5">
    <source>
        <dbReference type="ARBA" id="ARBA00023136"/>
    </source>
</evidence>
<comment type="subcellular location">
    <subcellularLocation>
        <location evidence="1">Cell membrane</location>
    </subcellularLocation>
</comment>
<name>A0A1G7EY66_9BACT</name>
<evidence type="ECO:0000256" key="4">
    <source>
        <dbReference type="ARBA" id="ARBA00022679"/>
    </source>
</evidence>
<dbReference type="Gene3D" id="3.90.550.10">
    <property type="entry name" value="Spore Coat Polysaccharide Biosynthesis Protein SpsA, Chain A"/>
    <property type="match status" value="1"/>
</dbReference>
<keyword evidence="4 7" id="KW-0808">Transferase</keyword>
<dbReference type="InterPro" id="IPR001173">
    <property type="entry name" value="Glyco_trans_2-like"/>
</dbReference>
<dbReference type="GO" id="GO:0016757">
    <property type="term" value="F:glycosyltransferase activity"/>
    <property type="evidence" value="ECO:0007669"/>
    <property type="project" value="UniProtKB-KW"/>
</dbReference>
<evidence type="ECO:0000256" key="2">
    <source>
        <dbReference type="ARBA" id="ARBA00022475"/>
    </source>
</evidence>
<keyword evidence="2" id="KW-1003">Cell membrane</keyword>
<sequence>MADTEVFVADAGSTDGTAAIARSYDNLLNVRVIEGGLPSVGRNRGAAQSTSRYVLFLDADVELRDRTLLRRAMTAMQKQRLHCQTVDIACAEGTWADRLLYWGNSRMQRLSAWGMPFGTGMFLLFERGRFHELGGFAEDAVFAEDFLLTKQVSSLRFSVLDGCIYTSNRRFHRTGHARMVFLFFWTLLNCKNRSHFVRDHGYWDGAATETVSKA</sequence>
<dbReference type="Pfam" id="PF00535">
    <property type="entry name" value="Glycos_transf_2"/>
    <property type="match status" value="1"/>
</dbReference>
<evidence type="ECO:0000256" key="3">
    <source>
        <dbReference type="ARBA" id="ARBA00022676"/>
    </source>
</evidence>
<evidence type="ECO:0000256" key="1">
    <source>
        <dbReference type="ARBA" id="ARBA00004236"/>
    </source>
</evidence>
<dbReference type="AlphaFoldDB" id="A0A1G7EY66"/>
<keyword evidence="5" id="KW-0472">Membrane</keyword>
<dbReference type="EMBL" id="LT629690">
    <property type="protein sequence ID" value="SDE68527.1"/>
    <property type="molecule type" value="Genomic_DNA"/>
</dbReference>
<accession>A0A1G7EY66</accession>
<dbReference type="Proteomes" id="UP000182427">
    <property type="component" value="Chromosome I"/>
</dbReference>
<evidence type="ECO:0000313" key="8">
    <source>
        <dbReference type="Proteomes" id="UP000182427"/>
    </source>
</evidence>